<dbReference type="eggNOG" id="COG0716">
    <property type="taxonomic scope" value="Bacteria"/>
</dbReference>
<dbReference type="EMBL" id="JQBZ01000003">
    <property type="protein sequence ID" value="KRN90362.1"/>
    <property type="molecule type" value="Genomic_DNA"/>
</dbReference>
<evidence type="ECO:0000256" key="1">
    <source>
        <dbReference type="ARBA" id="ARBA00001917"/>
    </source>
</evidence>
<dbReference type="Gene3D" id="3.40.50.360">
    <property type="match status" value="1"/>
</dbReference>
<dbReference type="GO" id="GO:0010181">
    <property type="term" value="F:FMN binding"/>
    <property type="evidence" value="ECO:0007669"/>
    <property type="project" value="InterPro"/>
</dbReference>
<dbReference type="PANTHER" id="PTHR42809:SF1">
    <property type="entry name" value="FLAVODOXIN 1"/>
    <property type="match status" value="1"/>
</dbReference>
<keyword evidence="10" id="KW-1185">Reference proteome</keyword>
<dbReference type="SUPFAM" id="SSF52218">
    <property type="entry name" value="Flavoproteins"/>
    <property type="match status" value="1"/>
</dbReference>
<evidence type="ECO:0000256" key="7">
    <source>
        <dbReference type="ARBA" id="ARBA00022982"/>
    </source>
</evidence>
<comment type="similarity">
    <text evidence="3">Belongs to the flavodoxin family.</text>
</comment>
<evidence type="ECO:0000256" key="3">
    <source>
        <dbReference type="ARBA" id="ARBA00005267"/>
    </source>
</evidence>
<gene>
    <name evidence="9" type="ORF">IV53_GL000277</name>
</gene>
<evidence type="ECO:0000313" key="9">
    <source>
        <dbReference type="EMBL" id="KRN90362.1"/>
    </source>
</evidence>
<dbReference type="GO" id="GO:0016651">
    <property type="term" value="F:oxidoreductase activity, acting on NAD(P)H"/>
    <property type="evidence" value="ECO:0007669"/>
    <property type="project" value="UniProtKB-ARBA"/>
</dbReference>
<protein>
    <submittedName>
        <fullName evidence="9">Flavodoxin</fullName>
    </submittedName>
</protein>
<proteinExistence type="inferred from homology"/>
<dbReference type="InterPro" id="IPR050619">
    <property type="entry name" value="Flavodoxin"/>
</dbReference>
<dbReference type="PATRIC" id="fig|1122146.4.peg.283"/>
<dbReference type="PROSITE" id="PS50902">
    <property type="entry name" value="FLAVODOXIN_LIKE"/>
    <property type="match status" value="1"/>
</dbReference>
<keyword evidence="7" id="KW-0249">Electron transport</keyword>
<dbReference type="RefSeq" id="WP_027106543.1">
    <property type="nucleotide sequence ID" value="NZ_AUHP01000013.1"/>
</dbReference>
<dbReference type="OrthoDB" id="9790745at2"/>
<evidence type="ECO:0000313" key="10">
    <source>
        <dbReference type="Proteomes" id="UP000051500"/>
    </source>
</evidence>
<dbReference type="PANTHER" id="PTHR42809">
    <property type="entry name" value="FLAVODOXIN 2"/>
    <property type="match status" value="1"/>
</dbReference>
<name>A0A0R2KUG9_9LACO</name>
<dbReference type="InterPro" id="IPR008254">
    <property type="entry name" value="Flavodoxin/NO_synth"/>
</dbReference>
<organism evidence="9 10">
    <name type="scientific">Ligilactobacillus ceti DSM 22408</name>
    <dbReference type="NCBI Taxonomy" id="1122146"/>
    <lineage>
        <taxon>Bacteria</taxon>
        <taxon>Bacillati</taxon>
        <taxon>Bacillota</taxon>
        <taxon>Bacilli</taxon>
        <taxon>Lactobacillales</taxon>
        <taxon>Lactobacillaceae</taxon>
        <taxon>Ligilactobacillus</taxon>
    </lineage>
</organism>
<evidence type="ECO:0000256" key="2">
    <source>
        <dbReference type="ARBA" id="ARBA00003297"/>
    </source>
</evidence>
<dbReference type="InterPro" id="IPR029039">
    <property type="entry name" value="Flavoprotein-like_sf"/>
</dbReference>
<evidence type="ECO:0000256" key="5">
    <source>
        <dbReference type="ARBA" id="ARBA00022630"/>
    </source>
</evidence>
<evidence type="ECO:0000259" key="8">
    <source>
        <dbReference type="PROSITE" id="PS50902"/>
    </source>
</evidence>
<accession>A0A0R2KUG9</accession>
<comment type="cofactor">
    <cofactor evidence="1">
        <name>FMN</name>
        <dbReference type="ChEBI" id="CHEBI:58210"/>
    </cofactor>
</comment>
<comment type="function">
    <text evidence="2">Low-potential electron donor to a number of redox enzymes.</text>
</comment>
<feature type="domain" description="Flavodoxin-like" evidence="8">
    <location>
        <begin position="4"/>
        <end position="145"/>
    </location>
</feature>
<dbReference type="Proteomes" id="UP000051500">
    <property type="component" value="Unassembled WGS sequence"/>
</dbReference>
<dbReference type="STRING" id="1122146.IV53_GL000277"/>
<keyword evidence="4" id="KW-0813">Transport</keyword>
<comment type="caution">
    <text evidence="9">The sequence shown here is derived from an EMBL/GenBank/DDBJ whole genome shotgun (WGS) entry which is preliminary data.</text>
</comment>
<dbReference type="Pfam" id="PF00258">
    <property type="entry name" value="Flavodoxin_1"/>
    <property type="match status" value="1"/>
</dbReference>
<dbReference type="AlphaFoldDB" id="A0A0R2KUG9"/>
<evidence type="ECO:0000256" key="4">
    <source>
        <dbReference type="ARBA" id="ARBA00022448"/>
    </source>
</evidence>
<reference evidence="9 10" key="1">
    <citation type="journal article" date="2015" name="Genome Announc.">
        <title>Expanding the biotechnology potential of lactobacilli through comparative genomics of 213 strains and associated genera.</title>
        <authorList>
            <person name="Sun Z."/>
            <person name="Harris H.M."/>
            <person name="McCann A."/>
            <person name="Guo C."/>
            <person name="Argimon S."/>
            <person name="Zhang W."/>
            <person name="Yang X."/>
            <person name="Jeffery I.B."/>
            <person name="Cooney J.C."/>
            <person name="Kagawa T.F."/>
            <person name="Liu W."/>
            <person name="Song Y."/>
            <person name="Salvetti E."/>
            <person name="Wrobel A."/>
            <person name="Rasinkangas P."/>
            <person name="Parkhill J."/>
            <person name="Rea M.C."/>
            <person name="O'Sullivan O."/>
            <person name="Ritari J."/>
            <person name="Douillard F.P."/>
            <person name="Paul Ross R."/>
            <person name="Yang R."/>
            <person name="Briner A.E."/>
            <person name="Felis G.E."/>
            <person name="de Vos W.M."/>
            <person name="Barrangou R."/>
            <person name="Klaenhammer T.R."/>
            <person name="Caufield P.W."/>
            <person name="Cui Y."/>
            <person name="Zhang H."/>
            <person name="O'Toole P.W."/>
        </authorList>
    </citation>
    <scope>NUCLEOTIDE SEQUENCE [LARGE SCALE GENOMIC DNA]</scope>
    <source>
        <strain evidence="9 10">DSM 22408</strain>
    </source>
</reference>
<keyword evidence="6" id="KW-0288">FMN</keyword>
<sequence>MPVAKVLYASITGNNEDIADLIAETFEENDITTEIEDAAMIELSDLEDADFCVMCPYTYSGGSLPDEGLDLYEDLEDADLSGKIFGVAGSGDTFYGDDFCAAVLKFDAAFEKAGATRGATPVKINLAPDEPDDLQALQQFTESLIKTFNER</sequence>
<keyword evidence="5" id="KW-0285">Flavoprotein</keyword>
<evidence type="ECO:0000256" key="6">
    <source>
        <dbReference type="ARBA" id="ARBA00022643"/>
    </source>
</evidence>
<dbReference type="NCBIfam" id="NF005587">
    <property type="entry name" value="PRK07308.1"/>
    <property type="match status" value="1"/>
</dbReference>